<dbReference type="SUPFAM" id="SSF53597">
    <property type="entry name" value="Dihydrofolate reductase-like"/>
    <property type="match status" value="1"/>
</dbReference>
<reference evidence="14 15" key="1">
    <citation type="journal article" date="2015" name="Int. J. Syst. Evol. Microbiol.">
        <title>Carboxylicivirga linearis sp. nov., isolated from a sea cucumber culture pond.</title>
        <authorList>
            <person name="Wang F.Q."/>
            <person name="Zhou Y.X."/>
            <person name="Lin X.Z."/>
            <person name="Chen G.J."/>
            <person name="Du Z.J."/>
        </authorList>
    </citation>
    <scope>NUCLEOTIDE SEQUENCE [LARGE SCALE GENOMIC DNA]</scope>
    <source>
        <strain evidence="14 15">FB218</strain>
    </source>
</reference>
<comment type="similarity">
    <text evidence="5 12">In the C-terminal section; belongs to the HTP reductase family.</text>
</comment>
<dbReference type="PANTHER" id="PTHR38011:SF7">
    <property type="entry name" value="2,5-DIAMINO-6-RIBOSYLAMINO-4(3H)-PYRIMIDINONE 5'-PHOSPHATE REDUCTASE"/>
    <property type="match status" value="1"/>
</dbReference>
<dbReference type="InterPro" id="IPR050765">
    <property type="entry name" value="Riboflavin_Biosynth_HTPR"/>
</dbReference>
<dbReference type="EC" id="1.1.1.193" evidence="12"/>
<keyword evidence="15" id="KW-1185">Reference proteome</keyword>
<keyword evidence="10 12" id="KW-0560">Oxidoreductase</keyword>
<evidence type="ECO:0000256" key="4">
    <source>
        <dbReference type="ARBA" id="ARBA00005259"/>
    </source>
</evidence>
<evidence type="ECO:0000259" key="13">
    <source>
        <dbReference type="PROSITE" id="PS51747"/>
    </source>
</evidence>
<comment type="pathway">
    <text evidence="3 12">Cofactor biosynthesis; riboflavin biosynthesis; 5-amino-6-(D-ribitylamino)uracil from GTP: step 3/4.</text>
</comment>
<dbReference type="NCBIfam" id="TIGR00326">
    <property type="entry name" value="eubact_ribD"/>
    <property type="match status" value="1"/>
</dbReference>
<proteinExistence type="inferred from homology"/>
<dbReference type="InterPro" id="IPR002734">
    <property type="entry name" value="RibDG_C"/>
</dbReference>
<dbReference type="Gene3D" id="3.40.430.10">
    <property type="entry name" value="Dihydrofolate Reductase, subunit A"/>
    <property type="match status" value="1"/>
</dbReference>
<dbReference type="Proteomes" id="UP000708576">
    <property type="component" value="Unassembled WGS sequence"/>
</dbReference>
<keyword evidence="11" id="KW-0511">Multifunctional enzyme</keyword>
<dbReference type="EMBL" id="JAGUCO010000001">
    <property type="protein sequence ID" value="MBS2096906.1"/>
    <property type="molecule type" value="Genomic_DNA"/>
</dbReference>
<evidence type="ECO:0000256" key="2">
    <source>
        <dbReference type="ARBA" id="ARBA00004882"/>
    </source>
</evidence>
<comment type="catalytic activity">
    <reaction evidence="12">
        <text>2,5-diamino-6-hydroxy-4-(5-phosphoribosylamino)-pyrimidine + H2O + H(+) = 5-amino-6-(5-phospho-D-ribosylamino)uracil + NH4(+)</text>
        <dbReference type="Rhea" id="RHEA:21868"/>
        <dbReference type="ChEBI" id="CHEBI:15377"/>
        <dbReference type="ChEBI" id="CHEBI:15378"/>
        <dbReference type="ChEBI" id="CHEBI:28938"/>
        <dbReference type="ChEBI" id="CHEBI:58453"/>
        <dbReference type="ChEBI" id="CHEBI:58614"/>
        <dbReference type="EC" id="3.5.4.26"/>
    </reaction>
</comment>
<accession>A0ABS5JPU3</accession>
<keyword evidence="8 12" id="KW-0862">Zinc</keyword>
<comment type="cofactor">
    <cofactor evidence="12">
        <name>Zn(2+)</name>
        <dbReference type="ChEBI" id="CHEBI:29105"/>
    </cofactor>
    <text evidence="12">Binds 1 zinc ion.</text>
</comment>
<evidence type="ECO:0000256" key="6">
    <source>
        <dbReference type="ARBA" id="ARBA00022619"/>
    </source>
</evidence>
<dbReference type="Gene3D" id="3.40.140.10">
    <property type="entry name" value="Cytidine Deaminase, domain 2"/>
    <property type="match status" value="1"/>
</dbReference>
<dbReference type="InterPro" id="IPR024072">
    <property type="entry name" value="DHFR-like_dom_sf"/>
</dbReference>
<feature type="domain" description="CMP/dCMP-type deaminase" evidence="13">
    <location>
        <begin position="5"/>
        <end position="129"/>
    </location>
</feature>
<evidence type="ECO:0000256" key="5">
    <source>
        <dbReference type="ARBA" id="ARBA00007417"/>
    </source>
</evidence>
<dbReference type="PROSITE" id="PS51747">
    <property type="entry name" value="CYT_DCMP_DEAMINASES_2"/>
    <property type="match status" value="1"/>
</dbReference>
<dbReference type="Pfam" id="PF00383">
    <property type="entry name" value="dCMP_cyt_deam_1"/>
    <property type="match status" value="1"/>
</dbReference>
<comment type="function">
    <text evidence="1 12">Converts 2,5-diamino-6-(ribosylamino)-4(3h)-pyrimidinone 5'-phosphate into 5-amino-6-(ribosylamino)-2,4(1h,3h)-pyrimidinedione 5'-phosphate.</text>
</comment>
<dbReference type="GO" id="GO:0008703">
    <property type="term" value="F:5-amino-6-(5-phosphoribosylamino)uracil reductase activity"/>
    <property type="evidence" value="ECO:0007669"/>
    <property type="project" value="UniProtKB-EC"/>
</dbReference>
<dbReference type="SUPFAM" id="SSF53927">
    <property type="entry name" value="Cytidine deaminase-like"/>
    <property type="match status" value="1"/>
</dbReference>
<dbReference type="PIRSF" id="PIRSF006769">
    <property type="entry name" value="RibD"/>
    <property type="match status" value="1"/>
</dbReference>
<dbReference type="RefSeq" id="WP_212212481.1">
    <property type="nucleotide sequence ID" value="NZ_JAGUCO010000001.1"/>
</dbReference>
<dbReference type="InterPro" id="IPR002125">
    <property type="entry name" value="CMP_dCMP_dom"/>
</dbReference>
<dbReference type="InterPro" id="IPR016192">
    <property type="entry name" value="APOBEC/CMP_deaminase_Zn-bd"/>
</dbReference>
<evidence type="ECO:0000256" key="10">
    <source>
        <dbReference type="ARBA" id="ARBA00023002"/>
    </source>
</evidence>
<protein>
    <recommendedName>
        <fullName evidence="12">Riboflavin biosynthesis protein RibD</fullName>
    </recommendedName>
    <domain>
        <recommendedName>
            <fullName evidence="12">Diaminohydroxyphosphoribosylaminopyrimidine deaminase</fullName>
            <shortName evidence="12">DRAP deaminase</shortName>
            <ecNumber evidence="12">3.5.4.26</ecNumber>
        </recommendedName>
        <alternativeName>
            <fullName evidence="12">Riboflavin-specific deaminase</fullName>
        </alternativeName>
    </domain>
    <domain>
        <recommendedName>
            <fullName evidence="12">5-amino-6-(5-phosphoribosylamino)uracil reductase</fullName>
            <ecNumber evidence="12">1.1.1.193</ecNumber>
        </recommendedName>
        <alternativeName>
            <fullName evidence="12">HTP reductase</fullName>
        </alternativeName>
    </domain>
</protein>
<dbReference type="InterPro" id="IPR004794">
    <property type="entry name" value="Eubact_RibD"/>
</dbReference>
<evidence type="ECO:0000313" key="15">
    <source>
        <dbReference type="Proteomes" id="UP000708576"/>
    </source>
</evidence>
<dbReference type="InterPro" id="IPR016193">
    <property type="entry name" value="Cytidine_deaminase-like"/>
</dbReference>
<evidence type="ECO:0000256" key="8">
    <source>
        <dbReference type="ARBA" id="ARBA00022833"/>
    </source>
</evidence>
<evidence type="ECO:0000256" key="11">
    <source>
        <dbReference type="ARBA" id="ARBA00023268"/>
    </source>
</evidence>
<keyword evidence="6 12" id="KW-0686">Riboflavin biosynthesis</keyword>
<dbReference type="CDD" id="cd01284">
    <property type="entry name" value="Riboflavin_deaminase-reductase"/>
    <property type="match status" value="1"/>
</dbReference>
<comment type="catalytic activity">
    <reaction evidence="12">
        <text>5-amino-6-(5-phospho-D-ribitylamino)uracil + NADP(+) = 5-amino-6-(5-phospho-D-ribosylamino)uracil + NADPH + H(+)</text>
        <dbReference type="Rhea" id="RHEA:17845"/>
        <dbReference type="ChEBI" id="CHEBI:15378"/>
        <dbReference type="ChEBI" id="CHEBI:57783"/>
        <dbReference type="ChEBI" id="CHEBI:58349"/>
        <dbReference type="ChEBI" id="CHEBI:58421"/>
        <dbReference type="ChEBI" id="CHEBI:58453"/>
        <dbReference type="EC" id="1.1.1.193"/>
    </reaction>
</comment>
<organism evidence="14 15">
    <name type="scientific">Carboxylicivirga linearis</name>
    <dbReference type="NCBI Taxonomy" id="1628157"/>
    <lineage>
        <taxon>Bacteria</taxon>
        <taxon>Pseudomonadati</taxon>
        <taxon>Bacteroidota</taxon>
        <taxon>Bacteroidia</taxon>
        <taxon>Marinilabiliales</taxon>
        <taxon>Marinilabiliaceae</taxon>
        <taxon>Carboxylicivirga</taxon>
    </lineage>
</organism>
<dbReference type="GO" id="GO:0008835">
    <property type="term" value="F:diaminohydroxyphosphoribosylaminopyrimidine deaminase activity"/>
    <property type="evidence" value="ECO:0007669"/>
    <property type="project" value="UniProtKB-EC"/>
</dbReference>
<sequence length="353" mass="40063">MNTLSIHEKYMQRCLQLAQMAEGHTYSNPLVGSVIVHEGRIIGEGYHRKAGEPHAEVNAVASVKDKSLLSGSTLYVNLEPCAHYGKTPPCSKLIIDNKIPHVVIGCIDDFSEVAGKGVEMMEKAGVKVEYGILEKESRELNRRFFTFHNKKRPYVILKWAQTLDGFLDIDRDSSLFGQPTWITNAWARRAVHKQRRTEQAILVGTYTALKDNPSLTVRDWVGPQPLRIVIDRKCQLTSEYHLMDNSCPTIVINSLKDDKGWLIEFIKADFDQNLPEQILQILWEKGIQSVIIEGGHATLDSFIMHNLWDEAHKYIGNTFFESGVKAPVVHGKIVEQSVFGDSRLFVYRNNIVF</sequence>
<keyword evidence="9 12" id="KW-0521">NADP</keyword>
<gene>
    <name evidence="14" type="primary">ribD</name>
    <name evidence="14" type="ORF">KEM10_01370</name>
</gene>
<evidence type="ECO:0000256" key="12">
    <source>
        <dbReference type="PIRNR" id="PIRNR006769"/>
    </source>
</evidence>
<dbReference type="Pfam" id="PF01872">
    <property type="entry name" value="RibD_C"/>
    <property type="match status" value="1"/>
</dbReference>
<keyword evidence="7 12" id="KW-0479">Metal-binding</keyword>
<evidence type="ECO:0000256" key="3">
    <source>
        <dbReference type="ARBA" id="ARBA00004910"/>
    </source>
</evidence>
<dbReference type="PROSITE" id="PS00903">
    <property type="entry name" value="CYT_DCMP_DEAMINASES_1"/>
    <property type="match status" value="1"/>
</dbReference>
<evidence type="ECO:0000256" key="7">
    <source>
        <dbReference type="ARBA" id="ARBA00022723"/>
    </source>
</evidence>
<name>A0ABS5JPU3_9BACT</name>
<comment type="caution">
    <text evidence="14">The sequence shown here is derived from an EMBL/GenBank/DDBJ whole genome shotgun (WGS) entry which is preliminary data.</text>
</comment>
<dbReference type="EC" id="3.5.4.26" evidence="12"/>
<comment type="pathway">
    <text evidence="2 12">Cofactor biosynthesis; riboflavin biosynthesis; 5-amino-6-(D-ribitylamino)uracil from GTP: step 2/4.</text>
</comment>
<evidence type="ECO:0000313" key="14">
    <source>
        <dbReference type="EMBL" id="MBS2096906.1"/>
    </source>
</evidence>
<keyword evidence="12 14" id="KW-0378">Hydrolase</keyword>
<evidence type="ECO:0000256" key="9">
    <source>
        <dbReference type="ARBA" id="ARBA00022857"/>
    </source>
</evidence>
<dbReference type="PANTHER" id="PTHR38011">
    <property type="entry name" value="DIHYDROFOLATE REDUCTASE FAMILY PROTEIN (AFU_ORTHOLOGUE AFUA_8G06820)"/>
    <property type="match status" value="1"/>
</dbReference>
<comment type="similarity">
    <text evidence="4 12">In the N-terminal section; belongs to the cytidine and deoxycytidylate deaminase family.</text>
</comment>
<evidence type="ECO:0000256" key="1">
    <source>
        <dbReference type="ARBA" id="ARBA00002151"/>
    </source>
</evidence>